<keyword evidence="8" id="KW-1185">Reference proteome</keyword>
<dbReference type="PIRSF" id="PIRSF001467">
    <property type="entry name" value="Peptidylpro_ismrse"/>
    <property type="match status" value="1"/>
</dbReference>
<dbReference type="PROSITE" id="PS00170">
    <property type="entry name" value="CSA_PPIASE_1"/>
    <property type="match status" value="1"/>
</dbReference>
<dbReference type="KEGG" id="abac:LuPra_05630"/>
<evidence type="ECO:0000313" key="7">
    <source>
        <dbReference type="EMBL" id="AMY12357.1"/>
    </source>
</evidence>
<comment type="function">
    <text evidence="1 5">PPIases accelerate the folding of proteins. It catalyzes the cis-trans isomerization of proline imidic peptide bonds in oligopeptides.</text>
</comment>
<gene>
    <name evidence="7" type="primary">cypB</name>
    <name evidence="7" type="ORF">LuPra_05630</name>
</gene>
<reference evidence="7 8" key="1">
    <citation type="journal article" date="2016" name="Genome Announc.">
        <title>First Complete Genome Sequence of a Subdivision 6 Acidobacterium Strain.</title>
        <authorList>
            <person name="Huang S."/>
            <person name="Vieira S."/>
            <person name="Bunk B."/>
            <person name="Riedel T."/>
            <person name="Sproer C."/>
            <person name="Overmann J."/>
        </authorList>
    </citation>
    <scope>NUCLEOTIDE SEQUENCE [LARGE SCALE GENOMIC DNA]</scope>
    <source>
        <strain evidence="8">DSM 100886 HEG_-6_39</strain>
    </source>
</reference>
<name>A0A143PUF0_LUTPR</name>
<dbReference type="InterPro" id="IPR024936">
    <property type="entry name" value="Cyclophilin-type_PPIase"/>
</dbReference>
<dbReference type="GO" id="GO:0006457">
    <property type="term" value="P:protein folding"/>
    <property type="evidence" value="ECO:0007669"/>
    <property type="project" value="InterPro"/>
</dbReference>
<dbReference type="InterPro" id="IPR029000">
    <property type="entry name" value="Cyclophilin-like_dom_sf"/>
</dbReference>
<evidence type="ECO:0000256" key="3">
    <source>
        <dbReference type="ARBA" id="ARBA00023110"/>
    </source>
</evidence>
<evidence type="ECO:0000259" key="6">
    <source>
        <dbReference type="PROSITE" id="PS50072"/>
    </source>
</evidence>
<comment type="similarity">
    <text evidence="2 5">Belongs to the cyclophilin-type PPIase family.</text>
</comment>
<dbReference type="EMBL" id="CP015136">
    <property type="protein sequence ID" value="AMY12357.1"/>
    <property type="molecule type" value="Genomic_DNA"/>
</dbReference>
<dbReference type="EC" id="5.2.1.8" evidence="5"/>
<keyword evidence="3 5" id="KW-0697">Rotamase</keyword>
<dbReference type="PANTHER" id="PTHR45625">
    <property type="entry name" value="PEPTIDYL-PROLYL CIS-TRANS ISOMERASE-RELATED"/>
    <property type="match status" value="1"/>
</dbReference>
<dbReference type="Proteomes" id="UP000076079">
    <property type="component" value="Chromosome"/>
</dbReference>
<evidence type="ECO:0000256" key="2">
    <source>
        <dbReference type="ARBA" id="ARBA00007365"/>
    </source>
</evidence>
<dbReference type="STRING" id="1855912.LuPra_05630"/>
<dbReference type="AlphaFoldDB" id="A0A143PUF0"/>
<dbReference type="PANTHER" id="PTHR45625:SF4">
    <property type="entry name" value="PEPTIDYLPROLYL ISOMERASE DOMAIN AND WD REPEAT-CONTAINING PROTEIN 1"/>
    <property type="match status" value="1"/>
</dbReference>
<comment type="catalytic activity">
    <reaction evidence="5">
        <text>[protein]-peptidylproline (omega=180) = [protein]-peptidylproline (omega=0)</text>
        <dbReference type="Rhea" id="RHEA:16237"/>
        <dbReference type="Rhea" id="RHEA-COMP:10747"/>
        <dbReference type="Rhea" id="RHEA-COMP:10748"/>
        <dbReference type="ChEBI" id="CHEBI:83833"/>
        <dbReference type="ChEBI" id="CHEBI:83834"/>
        <dbReference type="EC" id="5.2.1.8"/>
    </reaction>
</comment>
<accession>A0A143PUF0</accession>
<evidence type="ECO:0000256" key="1">
    <source>
        <dbReference type="ARBA" id="ARBA00002388"/>
    </source>
</evidence>
<evidence type="ECO:0000313" key="8">
    <source>
        <dbReference type="Proteomes" id="UP000076079"/>
    </source>
</evidence>
<reference evidence="8" key="2">
    <citation type="submission" date="2016-04" db="EMBL/GenBank/DDBJ databases">
        <title>First Complete Genome Sequence of a Subdivision 6 Acidobacterium.</title>
        <authorList>
            <person name="Huang S."/>
            <person name="Vieira S."/>
            <person name="Bunk B."/>
            <person name="Riedel T."/>
            <person name="Sproeer C."/>
            <person name="Overmann J."/>
        </authorList>
    </citation>
    <scope>NUCLEOTIDE SEQUENCE [LARGE SCALE GENOMIC DNA]</scope>
    <source>
        <strain evidence="8">DSM 100886 HEG_-6_39</strain>
    </source>
</reference>
<evidence type="ECO:0000256" key="4">
    <source>
        <dbReference type="ARBA" id="ARBA00023235"/>
    </source>
</evidence>
<dbReference type="InterPro" id="IPR020892">
    <property type="entry name" value="Cyclophilin-type_PPIase_CS"/>
</dbReference>
<protein>
    <recommendedName>
        <fullName evidence="5">Peptidyl-prolyl cis-trans isomerase</fullName>
        <shortName evidence="5">PPIase</shortName>
        <ecNumber evidence="5">5.2.1.8</ecNumber>
    </recommendedName>
</protein>
<proteinExistence type="inferred from homology"/>
<organism evidence="7 8">
    <name type="scientific">Luteitalea pratensis</name>
    <dbReference type="NCBI Taxonomy" id="1855912"/>
    <lineage>
        <taxon>Bacteria</taxon>
        <taxon>Pseudomonadati</taxon>
        <taxon>Acidobacteriota</taxon>
        <taxon>Vicinamibacteria</taxon>
        <taxon>Vicinamibacterales</taxon>
        <taxon>Vicinamibacteraceae</taxon>
        <taxon>Luteitalea</taxon>
    </lineage>
</organism>
<dbReference type="Gene3D" id="2.40.100.10">
    <property type="entry name" value="Cyclophilin-like"/>
    <property type="match status" value="1"/>
</dbReference>
<dbReference type="CDD" id="cd00317">
    <property type="entry name" value="cyclophilin"/>
    <property type="match status" value="1"/>
</dbReference>
<sequence>MTLPAGLYAHFNTSEGAFVARLFEEEAPKTVATFAGLADGSIEWQDPVSRQTIHRPFYDGLIFHRVIDGFVIQGGCPMGNGMGGPGFKFEDEFHPSRRHSKAGILSMANAGPGTNGSQFFVTLGPTPHLDDRHSVFGEVVSGMDVVSRIGHVPTGRGDRPVKDVVIQSLKIERVPATT</sequence>
<dbReference type="InterPro" id="IPR002130">
    <property type="entry name" value="Cyclophilin-type_PPIase_dom"/>
</dbReference>
<keyword evidence="4 5" id="KW-0413">Isomerase</keyword>
<dbReference type="RefSeq" id="WP_110173821.1">
    <property type="nucleotide sequence ID" value="NZ_CP015136.1"/>
</dbReference>
<dbReference type="PROSITE" id="PS50072">
    <property type="entry name" value="CSA_PPIASE_2"/>
    <property type="match status" value="1"/>
</dbReference>
<feature type="domain" description="PPIase cyclophilin-type" evidence="6">
    <location>
        <begin position="16"/>
        <end position="171"/>
    </location>
</feature>
<dbReference type="OrthoDB" id="9807797at2"/>
<dbReference type="PRINTS" id="PR00153">
    <property type="entry name" value="CSAPPISMRASE"/>
</dbReference>
<dbReference type="PATRIC" id="fig|1813736.3.peg.5917"/>
<evidence type="ECO:0000256" key="5">
    <source>
        <dbReference type="RuleBase" id="RU363019"/>
    </source>
</evidence>
<dbReference type="Pfam" id="PF00160">
    <property type="entry name" value="Pro_isomerase"/>
    <property type="match status" value="1"/>
</dbReference>
<dbReference type="SUPFAM" id="SSF50891">
    <property type="entry name" value="Cyclophilin-like"/>
    <property type="match status" value="1"/>
</dbReference>
<dbReference type="InterPro" id="IPR044666">
    <property type="entry name" value="Cyclophilin_A-like"/>
</dbReference>
<dbReference type="GO" id="GO:0003755">
    <property type="term" value="F:peptidyl-prolyl cis-trans isomerase activity"/>
    <property type="evidence" value="ECO:0007669"/>
    <property type="project" value="UniProtKB-UniRule"/>
</dbReference>